<reference evidence="1 2" key="1">
    <citation type="submission" date="2019-08" db="EMBL/GenBank/DDBJ databases">
        <title>The genome of the soybean aphid Biotype 1, its phylome, world population structure and adaptation to the North American continent.</title>
        <authorList>
            <person name="Giordano R."/>
            <person name="Donthu R.K."/>
            <person name="Hernandez A.G."/>
            <person name="Wright C.L."/>
            <person name="Zimin A.V."/>
        </authorList>
    </citation>
    <scope>NUCLEOTIDE SEQUENCE [LARGE SCALE GENOMIC DNA]</scope>
    <source>
        <tissue evidence="1">Whole aphids</tissue>
    </source>
</reference>
<organism evidence="1 2">
    <name type="scientific">Aphis glycines</name>
    <name type="common">Soybean aphid</name>
    <dbReference type="NCBI Taxonomy" id="307491"/>
    <lineage>
        <taxon>Eukaryota</taxon>
        <taxon>Metazoa</taxon>
        <taxon>Ecdysozoa</taxon>
        <taxon>Arthropoda</taxon>
        <taxon>Hexapoda</taxon>
        <taxon>Insecta</taxon>
        <taxon>Pterygota</taxon>
        <taxon>Neoptera</taxon>
        <taxon>Paraneoptera</taxon>
        <taxon>Hemiptera</taxon>
        <taxon>Sternorrhyncha</taxon>
        <taxon>Aphidomorpha</taxon>
        <taxon>Aphidoidea</taxon>
        <taxon>Aphididae</taxon>
        <taxon>Aphidini</taxon>
        <taxon>Aphis</taxon>
        <taxon>Aphis</taxon>
    </lineage>
</organism>
<keyword evidence="2" id="KW-1185">Reference proteome</keyword>
<protein>
    <submittedName>
        <fullName evidence="1">Uncharacterized protein</fullName>
    </submittedName>
</protein>
<dbReference type="EMBL" id="VYZN01000014">
    <property type="protein sequence ID" value="KAE9540027.1"/>
    <property type="molecule type" value="Genomic_DNA"/>
</dbReference>
<dbReference type="AlphaFoldDB" id="A0A6G0TX66"/>
<dbReference type="Proteomes" id="UP000475862">
    <property type="component" value="Unassembled WGS sequence"/>
</dbReference>
<name>A0A6G0TX66_APHGL</name>
<accession>A0A6G0TX66</accession>
<sequence>MTDTEFNKRNPTRSLPRCIQLLDKIILGIGGHLVEFLGSYNNPIGSIEIFEEAKFENELILKIVFHLSFILKFSENVFNDVIIKTILFNNLYTYNSTEQFFGLSILYPSFNSLNKSCTIIPGYGTAPKVTNSQSILVKKLVCQISHSLRYLPGKFQNISWTDRIKWKHHRYRTFILLDISCSIGNKATCIVV</sequence>
<proteinExistence type="predicted"/>
<evidence type="ECO:0000313" key="2">
    <source>
        <dbReference type="Proteomes" id="UP000475862"/>
    </source>
</evidence>
<comment type="caution">
    <text evidence="1">The sequence shown here is derived from an EMBL/GenBank/DDBJ whole genome shotgun (WGS) entry which is preliminary data.</text>
</comment>
<gene>
    <name evidence="1" type="ORF">AGLY_005279</name>
</gene>
<evidence type="ECO:0000313" key="1">
    <source>
        <dbReference type="EMBL" id="KAE9540027.1"/>
    </source>
</evidence>